<evidence type="ECO:0000313" key="2">
    <source>
        <dbReference type="Proteomes" id="UP000045051"/>
    </source>
</evidence>
<dbReference type="RefSeq" id="WP_042343695.1">
    <property type="nucleotide sequence ID" value="NZ_CDOI01000090.1"/>
</dbReference>
<keyword evidence="1" id="KW-0255">Endonuclease</keyword>
<dbReference type="Pfam" id="PF09516">
    <property type="entry name" value="RE_CfrBI"/>
    <property type="match status" value="1"/>
</dbReference>
<keyword evidence="1" id="KW-0378">Hydrolase</keyword>
<keyword evidence="2" id="KW-1185">Reference proteome</keyword>
<dbReference type="InterPro" id="IPR019042">
    <property type="entry name" value="Restrct_endonuc_II_CfrBI"/>
</dbReference>
<dbReference type="EMBL" id="CDOI01000090">
    <property type="protein sequence ID" value="CEN44504.1"/>
    <property type="molecule type" value="Genomic_DNA"/>
</dbReference>
<keyword evidence="1" id="KW-0540">Nuclease</keyword>
<protein>
    <submittedName>
        <fullName evidence="1">CfrBI restriction endonuclease</fullName>
    </submittedName>
</protein>
<reference evidence="1 2" key="1">
    <citation type="submission" date="2015-01" db="EMBL/GenBank/DDBJ databases">
        <authorList>
            <person name="Xiang T."/>
            <person name="Song Y."/>
            <person name="Huang L."/>
            <person name="Wang B."/>
            <person name="Wu P."/>
        </authorList>
    </citation>
    <scope>NUCLEOTIDE SEQUENCE [LARGE SCALE GENOMIC DNA]</scope>
    <source>
        <strain evidence="1 2">CcD38</strain>
    </source>
</reference>
<organism evidence="1 2">
    <name type="scientific">Capnocytophaga canis</name>
    <dbReference type="NCBI Taxonomy" id="1848903"/>
    <lineage>
        <taxon>Bacteria</taxon>
        <taxon>Pseudomonadati</taxon>
        <taxon>Bacteroidota</taxon>
        <taxon>Flavobacteriia</taxon>
        <taxon>Flavobacteriales</taxon>
        <taxon>Flavobacteriaceae</taxon>
        <taxon>Capnocytophaga</taxon>
    </lineage>
</organism>
<dbReference type="GO" id="GO:0004519">
    <property type="term" value="F:endonuclease activity"/>
    <property type="evidence" value="ECO:0007669"/>
    <property type="project" value="UniProtKB-KW"/>
</dbReference>
<name>A0A0B7I144_9FLAO</name>
<dbReference type="AlphaFoldDB" id="A0A0B7I144"/>
<evidence type="ECO:0000313" key="1">
    <source>
        <dbReference type="EMBL" id="CEN44504.1"/>
    </source>
</evidence>
<dbReference type="Proteomes" id="UP000045051">
    <property type="component" value="Unassembled WGS sequence"/>
</dbReference>
<sequence length="304" mass="34704">MTLTDQIVKNIITRVIKSEDYRIEIVNLINAEFLQFSVDFFKKIVTAKLNSEDITIDWYKRYFMSEGLSSEDIAINSGLNKKTISNMYGSATRTIVIEASNEHFESLYQSIQTLVEIEKEIDLVLTIKLKGVSVDLNVSESLVVINTLAVKRAALRGGLWSTAGKSVEKYLMLTLCKLYQVPESNYDAKHFVKDKGKKVDREIDFYLLERDNKYLCEVKLMGKGNPESADAIIARSTNIFVADTLSQQNKNQCDELGIHWIALRDANGFRKFKSILEKLQIPYNDYKGNLDEDLPNILNTLFNN</sequence>
<proteinExistence type="predicted"/>
<accession>A0A0B7I144</accession>
<gene>
    <name evidence="1" type="ORF">CCAND38_180067</name>
</gene>